<proteinExistence type="predicted"/>
<name>A0AA86R192_9EUKA</name>
<dbReference type="Proteomes" id="UP001642409">
    <property type="component" value="Unassembled WGS sequence"/>
</dbReference>
<reference evidence="2 3" key="2">
    <citation type="submission" date="2024-07" db="EMBL/GenBank/DDBJ databases">
        <authorList>
            <person name="Akdeniz Z."/>
        </authorList>
    </citation>
    <scope>NUCLEOTIDE SEQUENCE [LARGE SCALE GENOMIC DNA]</scope>
</reference>
<evidence type="ECO:0000313" key="3">
    <source>
        <dbReference type="Proteomes" id="UP001642409"/>
    </source>
</evidence>
<sequence>MLSSQECRLRLENRRKIRSKYTAHDACIQQCEVFPFLSCWRNGLNQVWVWSEQSAKTQIGKNMNSYSENSSKFQNMYCNEKFEMKEAEYDSLNSQRMHIINNCSTTALQTIIQAHLIIRSSHKFVRRPAILLTSRAKRATQIFSVLHAIFSLTERSELFSDYSGSARRLGKLIDF</sequence>
<dbReference type="AlphaFoldDB" id="A0AA86R192"/>
<evidence type="ECO:0000313" key="2">
    <source>
        <dbReference type="EMBL" id="CAL6044895.1"/>
    </source>
</evidence>
<dbReference type="EMBL" id="CATOUU010000970">
    <property type="protein sequence ID" value="CAI9963724.1"/>
    <property type="molecule type" value="Genomic_DNA"/>
</dbReference>
<reference evidence="1" key="1">
    <citation type="submission" date="2023-06" db="EMBL/GenBank/DDBJ databases">
        <authorList>
            <person name="Kurt Z."/>
        </authorList>
    </citation>
    <scope>NUCLEOTIDE SEQUENCE</scope>
</reference>
<organism evidence="1">
    <name type="scientific">Hexamita inflata</name>
    <dbReference type="NCBI Taxonomy" id="28002"/>
    <lineage>
        <taxon>Eukaryota</taxon>
        <taxon>Metamonada</taxon>
        <taxon>Diplomonadida</taxon>
        <taxon>Hexamitidae</taxon>
        <taxon>Hexamitinae</taxon>
        <taxon>Hexamita</taxon>
    </lineage>
</organism>
<keyword evidence="3" id="KW-1185">Reference proteome</keyword>
<comment type="caution">
    <text evidence="1">The sequence shown here is derived from an EMBL/GenBank/DDBJ whole genome shotgun (WGS) entry which is preliminary data.</text>
</comment>
<dbReference type="EMBL" id="CAXDID020000162">
    <property type="protein sequence ID" value="CAL6044895.1"/>
    <property type="molecule type" value="Genomic_DNA"/>
</dbReference>
<gene>
    <name evidence="2" type="ORF">HINF_LOCUS40775</name>
    <name evidence="1" type="ORF">HINF_LOCUS51369</name>
</gene>
<accession>A0AA86R192</accession>
<evidence type="ECO:0000313" key="1">
    <source>
        <dbReference type="EMBL" id="CAI9963724.1"/>
    </source>
</evidence>
<protein>
    <submittedName>
        <fullName evidence="2">Hypothetical_protein</fullName>
    </submittedName>
</protein>